<dbReference type="Proteomes" id="UP000276991">
    <property type="component" value="Unassembled WGS sequence"/>
</dbReference>
<name>A0A498SFT5_ACAVI</name>
<organism evidence="1 2">
    <name type="scientific">Acanthocheilonema viteae</name>
    <name type="common">Filarial nematode worm</name>
    <name type="synonym">Dipetalonema viteae</name>
    <dbReference type="NCBI Taxonomy" id="6277"/>
    <lineage>
        <taxon>Eukaryota</taxon>
        <taxon>Metazoa</taxon>
        <taxon>Ecdysozoa</taxon>
        <taxon>Nematoda</taxon>
        <taxon>Chromadorea</taxon>
        <taxon>Rhabditida</taxon>
        <taxon>Spirurina</taxon>
        <taxon>Spiruromorpha</taxon>
        <taxon>Filarioidea</taxon>
        <taxon>Onchocercidae</taxon>
        <taxon>Acanthocheilonema</taxon>
    </lineage>
</organism>
<keyword evidence="2" id="KW-1185">Reference proteome</keyword>
<dbReference type="AlphaFoldDB" id="A0A498SFT5"/>
<reference evidence="1 2" key="1">
    <citation type="submission" date="2018-08" db="EMBL/GenBank/DDBJ databases">
        <authorList>
            <person name="Laetsch R D."/>
            <person name="Stevens L."/>
            <person name="Kumar S."/>
            <person name="Blaxter L. M."/>
        </authorList>
    </citation>
    <scope>NUCLEOTIDE SEQUENCE [LARGE SCALE GENOMIC DNA]</scope>
</reference>
<dbReference type="OrthoDB" id="5826215at2759"/>
<dbReference type="EMBL" id="UPTC01000320">
    <property type="protein sequence ID" value="VBB27978.1"/>
    <property type="molecule type" value="Genomic_DNA"/>
</dbReference>
<proteinExistence type="predicted"/>
<gene>
    <name evidence="1" type="ORF">NAV_LOCUS2808</name>
</gene>
<sequence length="249" mass="29188">MTGNIQPACQRCEKFEPPNCSIFIGRVCSEPTIIYENCEECLKAKIWCGNKQLAILGTILGAYDLYFLDRLNQNWWSPSADEGLRMVIHANCTEQKEWLTAAELQTYGFQNVTIERLYSCHACPEFKSSNCTNLNKNLRCVKPRIWYHHDSYCLRAEFACNRSFHALQGRLINKIGLDDDYADPNEDDTKHETYGVYQLHRLIETAQHFPIRGSKRLMRKSLHCMTDKRWYYRSSYPDVIIRVDQIFCF</sequence>
<evidence type="ECO:0000313" key="1">
    <source>
        <dbReference type="EMBL" id="VBB27978.1"/>
    </source>
</evidence>
<protein>
    <submittedName>
        <fullName evidence="1">Uncharacterized protein</fullName>
    </submittedName>
</protein>
<accession>A0A498SFT5</accession>
<evidence type="ECO:0000313" key="2">
    <source>
        <dbReference type="Proteomes" id="UP000276991"/>
    </source>
</evidence>